<keyword evidence="2" id="KW-0732">Signal</keyword>
<dbReference type="InterPro" id="IPR050490">
    <property type="entry name" value="Bact_solute-bd_prot1"/>
</dbReference>
<feature type="compositionally biased region" description="Acidic residues" evidence="1">
    <location>
        <begin position="45"/>
        <end position="54"/>
    </location>
</feature>
<organism evidence="3 4">
    <name type="scientific">Aquibacillus salsiterrae</name>
    <dbReference type="NCBI Taxonomy" id="2950439"/>
    <lineage>
        <taxon>Bacteria</taxon>
        <taxon>Bacillati</taxon>
        <taxon>Bacillota</taxon>
        <taxon>Bacilli</taxon>
        <taxon>Bacillales</taxon>
        <taxon>Bacillaceae</taxon>
        <taxon>Aquibacillus</taxon>
    </lineage>
</organism>
<sequence>MKKQLSRWMLMLVMLVVMGAIVACSSSEEAGSDQGATDNSTDNAENSESDSSDSDGEKVELRMMWWGSQDRHDRTLKVIDLYEEQNPNVTINPEFTGWDGYWQKVATQAAGGNLPDILQMDYAYLSEYAGKELLANLNPFLDSGILDLSDSDDVYIDGGKIDGNLYAVNIGANVFAAAYDPTLFEKAGVEPPKPGYTYEDMKAAAQQISDNLDGVYGLQPDVGIATFNIFARQFGGSIYNEEGTGLNYDDEQLINFLQQTVDMLDSGAAAPPDVFMDAGSNIEQQPIVNEQTAMLLAIWSNQLVALESAAGRPLELTLQPLVEGGEKGHFLKPGQFLSVTTDSKQQEEAAKFIDFFTNSVEANKILNAERGVPIAAKVREALKENLDEAGIKMFEYVEMAQEYSKKVDPPNPPGSSEVEKVWETEVEQPIYYGEVTPEEAAKVFREKAEEILAKNK</sequence>
<dbReference type="SUPFAM" id="SSF53850">
    <property type="entry name" value="Periplasmic binding protein-like II"/>
    <property type="match status" value="1"/>
</dbReference>
<keyword evidence="4" id="KW-1185">Reference proteome</keyword>
<protein>
    <submittedName>
        <fullName evidence="3">Sugar ABC transporter substrate-binding protein</fullName>
    </submittedName>
</protein>
<comment type="caution">
    <text evidence="3">The sequence shown here is derived from an EMBL/GenBank/DDBJ whole genome shotgun (WGS) entry which is preliminary data.</text>
</comment>
<evidence type="ECO:0000313" key="4">
    <source>
        <dbReference type="Proteomes" id="UP001145069"/>
    </source>
</evidence>
<name>A0A9X4AFG9_9BACI</name>
<dbReference type="Pfam" id="PF01547">
    <property type="entry name" value="SBP_bac_1"/>
    <property type="match status" value="1"/>
</dbReference>
<feature type="region of interest" description="Disordered" evidence="1">
    <location>
        <begin position="28"/>
        <end position="56"/>
    </location>
</feature>
<dbReference type="EMBL" id="JAMQKC010000002">
    <property type="protein sequence ID" value="MDC3416018.1"/>
    <property type="molecule type" value="Genomic_DNA"/>
</dbReference>
<dbReference type="AlphaFoldDB" id="A0A9X4AFG9"/>
<feature type="signal peptide" evidence="2">
    <location>
        <begin position="1"/>
        <end position="19"/>
    </location>
</feature>
<dbReference type="PANTHER" id="PTHR43649">
    <property type="entry name" value="ARABINOSE-BINDING PROTEIN-RELATED"/>
    <property type="match status" value="1"/>
</dbReference>
<proteinExistence type="predicted"/>
<dbReference type="InterPro" id="IPR006059">
    <property type="entry name" value="SBP"/>
</dbReference>
<gene>
    <name evidence="3" type="ORF">NC799_03715</name>
</gene>
<feature type="chain" id="PRO_5040826911" evidence="2">
    <location>
        <begin position="20"/>
        <end position="456"/>
    </location>
</feature>
<dbReference type="PANTHER" id="PTHR43649:SF11">
    <property type="entry name" value="ABC TRANSPORTER SUBSTRATE-BINDING PROTEIN YESO-RELATED"/>
    <property type="match status" value="1"/>
</dbReference>
<evidence type="ECO:0000256" key="2">
    <source>
        <dbReference type="SAM" id="SignalP"/>
    </source>
</evidence>
<reference evidence="3" key="1">
    <citation type="submission" date="2022-06" db="EMBL/GenBank/DDBJ databases">
        <title>Aquibacillus sp. a new bacterium isolated from soil saline samples.</title>
        <authorList>
            <person name="Galisteo C."/>
            <person name="De La Haba R."/>
            <person name="Sanchez-Porro C."/>
            <person name="Ventosa A."/>
        </authorList>
    </citation>
    <scope>NUCLEOTIDE SEQUENCE</scope>
    <source>
        <strain evidence="3">3ASR75-54</strain>
    </source>
</reference>
<dbReference type="RefSeq" id="WP_272445001.1">
    <property type="nucleotide sequence ID" value="NZ_JAMQKC010000002.1"/>
</dbReference>
<dbReference type="Proteomes" id="UP001145069">
    <property type="component" value="Unassembled WGS sequence"/>
</dbReference>
<dbReference type="PROSITE" id="PS51257">
    <property type="entry name" value="PROKAR_LIPOPROTEIN"/>
    <property type="match status" value="1"/>
</dbReference>
<evidence type="ECO:0000256" key="1">
    <source>
        <dbReference type="SAM" id="MobiDB-lite"/>
    </source>
</evidence>
<dbReference type="Gene3D" id="3.40.190.10">
    <property type="entry name" value="Periplasmic binding protein-like II"/>
    <property type="match status" value="2"/>
</dbReference>
<evidence type="ECO:0000313" key="3">
    <source>
        <dbReference type="EMBL" id="MDC3416018.1"/>
    </source>
</evidence>
<accession>A0A9X4AFG9</accession>
<feature type="compositionally biased region" description="Polar residues" evidence="1">
    <location>
        <begin position="28"/>
        <end position="37"/>
    </location>
</feature>
<dbReference type="CDD" id="cd13585">
    <property type="entry name" value="PBP2_TMBP_like"/>
    <property type="match status" value="1"/>
</dbReference>